<keyword evidence="7 8" id="KW-0472">Membrane</keyword>
<evidence type="ECO:0000256" key="7">
    <source>
        <dbReference type="ARBA" id="ARBA00023136"/>
    </source>
</evidence>
<evidence type="ECO:0000256" key="2">
    <source>
        <dbReference type="ARBA" id="ARBA00007783"/>
    </source>
</evidence>
<evidence type="ECO:0000256" key="5">
    <source>
        <dbReference type="ARBA" id="ARBA00022692"/>
    </source>
</evidence>
<evidence type="ECO:0000256" key="1">
    <source>
        <dbReference type="ARBA" id="ARBA00004651"/>
    </source>
</evidence>
<feature type="transmembrane region" description="Helical" evidence="8">
    <location>
        <begin position="228"/>
        <end position="251"/>
    </location>
</feature>
<dbReference type="InterPro" id="IPR047817">
    <property type="entry name" value="ABC2_TM_bact-type"/>
</dbReference>
<feature type="transmembrane region" description="Helical" evidence="8">
    <location>
        <begin position="349"/>
        <end position="367"/>
    </location>
</feature>
<dbReference type="PANTHER" id="PTHR30294:SF44">
    <property type="entry name" value="MULTIDRUG ABC TRANSPORTER PERMEASE YBHR-RELATED"/>
    <property type="match status" value="1"/>
</dbReference>
<dbReference type="GO" id="GO:0005886">
    <property type="term" value="C:plasma membrane"/>
    <property type="evidence" value="ECO:0007669"/>
    <property type="project" value="UniProtKB-SubCell"/>
</dbReference>
<dbReference type="EMBL" id="OJIN01000174">
    <property type="protein sequence ID" value="SPD74747.1"/>
    <property type="molecule type" value="Genomic_DNA"/>
</dbReference>
<evidence type="ECO:0000313" key="10">
    <source>
        <dbReference type="EMBL" id="SPD74747.1"/>
    </source>
</evidence>
<evidence type="ECO:0000256" key="8">
    <source>
        <dbReference type="SAM" id="Phobius"/>
    </source>
</evidence>
<proteinExistence type="inferred from homology"/>
<name>A0A445MZ35_9BACT</name>
<protein>
    <submittedName>
        <fullName evidence="10">ABC-2 type transporter</fullName>
    </submittedName>
</protein>
<dbReference type="InterPro" id="IPR013525">
    <property type="entry name" value="ABC2_TM"/>
</dbReference>
<dbReference type="AlphaFoldDB" id="A0A445MZ35"/>
<comment type="subcellular location">
    <subcellularLocation>
        <location evidence="1">Cell membrane</location>
        <topology evidence="1">Multi-pass membrane protein</topology>
    </subcellularLocation>
</comment>
<evidence type="ECO:0000259" key="9">
    <source>
        <dbReference type="PROSITE" id="PS51012"/>
    </source>
</evidence>
<feature type="transmembrane region" description="Helical" evidence="8">
    <location>
        <begin position="258"/>
        <end position="283"/>
    </location>
</feature>
<keyword evidence="3" id="KW-0813">Transport</keyword>
<feature type="transmembrane region" description="Helical" evidence="8">
    <location>
        <begin position="177"/>
        <end position="201"/>
    </location>
</feature>
<dbReference type="Pfam" id="PF12698">
    <property type="entry name" value="ABC2_membrane_3"/>
    <property type="match status" value="1"/>
</dbReference>
<reference evidence="10" key="1">
    <citation type="submission" date="2018-01" db="EMBL/GenBank/DDBJ databases">
        <authorList>
            <person name="Regsiter A."/>
            <person name="William W."/>
        </authorList>
    </citation>
    <scope>NUCLEOTIDE SEQUENCE</scope>
    <source>
        <strain evidence="10">TRIP AH-1</strain>
    </source>
</reference>
<feature type="transmembrane region" description="Helical" evidence="8">
    <location>
        <begin position="289"/>
        <end position="307"/>
    </location>
</feature>
<dbReference type="Gene3D" id="3.40.1710.10">
    <property type="entry name" value="abc type-2 transporter like domain"/>
    <property type="match status" value="1"/>
</dbReference>
<gene>
    <name evidence="10" type="ORF">PITCH_A330012</name>
</gene>
<feature type="domain" description="ABC transmembrane type-2" evidence="9">
    <location>
        <begin position="132"/>
        <end position="370"/>
    </location>
</feature>
<dbReference type="PANTHER" id="PTHR30294">
    <property type="entry name" value="MEMBRANE COMPONENT OF ABC TRANSPORTER YHHJ-RELATED"/>
    <property type="match status" value="1"/>
</dbReference>
<accession>A0A445MZ35</accession>
<keyword evidence="4" id="KW-1003">Cell membrane</keyword>
<evidence type="ECO:0000256" key="3">
    <source>
        <dbReference type="ARBA" id="ARBA00022448"/>
    </source>
</evidence>
<sequence length="372" mass="41507">MMTMWRRIIALTIKEFLALVKDRRSRTVLIVPPIIQLIIFGYAATFDLHDVPYAVYNEDRGVASRELLAAIEGSEAFRPVDYLEKDSQVAPIIDNKGATMVVHFGPEFTKDLLLKRPTELQVIVDGRDSNTALVVLGYLRSILIKFNEQWNIAHGERPPAARLNIRAWFNQNLESRWFIVPGVVGLLTLVVTTLVTALSVAREREAGTFDQLLVTPFRPVEILLGKTLPGLVIGVIEASIIILIAILWFNVPLRGSLAALYCGLFLFLLSTIGVGLAISSIAVTQQQGLLGAFLFIVPSIILSGFATPIANMPPLVQDITLINPMRYFLIILRSVFLEGANVSRLWPNYWPMALIGIINLTIASMLFRRRLY</sequence>
<organism evidence="10">
    <name type="scientific">uncultured Desulfobacterium sp</name>
    <dbReference type="NCBI Taxonomy" id="201089"/>
    <lineage>
        <taxon>Bacteria</taxon>
        <taxon>Pseudomonadati</taxon>
        <taxon>Thermodesulfobacteriota</taxon>
        <taxon>Desulfobacteria</taxon>
        <taxon>Desulfobacterales</taxon>
        <taxon>Desulfobacteriaceae</taxon>
        <taxon>Desulfobacterium</taxon>
        <taxon>environmental samples</taxon>
    </lineage>
</organism>
<dbReference type="InterPro" id="IPR051449">
    <property type="entry name" value="ABC-2_transporter_component"/>
</dbReference>
<comment type="similarity">
    <text evidence="2">Belongs to the ABC-2 integral membrane protein family.</text>
</comment>
<dbReference type="GO" id="GO:0140359">
    <property type="term" value="F:ABC-type transporter activity"/>
    <property type="evidence" value="ECO:0007669"/>
    <property type="project" value="InterPro"/>
</dbReference>
<dbReference type="PROSITE" id="PS51012">
    <property type="entry name" value="ABC_TM2"/>
    <property type="match status" value="1"/>
</dbReference>
<keyword evidence="5 8" id="KW-0812">Transmembrane</keyword>
<evidence type="ECO:0000256" key="4">
    <source>
        <dbReference type="ARBA" id="ARBA00022475"/>
    </source>
</evidence>
<evidence type="ECO:0000256" key="6">
    <source>
        <dbReference type="ARBA" id="ARBA00022989"/>
    </source>
</evidence>
<keyword evidence="6 8" id="KW-1133">Transmembrane helix</keyword>